<keyword evidence="1" id="KW-0175">Coiled coil</keyword>
<organism evidence="3 4">
    <name type="scientific">Operophtera brumata</name>
    <name type="common">Winter moth</name>
    <name type="synonym">Phalaena brumata</name>
    <dbReference type="NCBI Taxonomy" id="104452"/>
    <lineage>
        <taxon>Eukaryota</taxon>
        <taxon>Metazoa</taxon>
        <taxon>Ecdysozoa</taxon>
        <taxon>Arthropoda</taxon>
        <taxon>Hexapoda</taxon>
        <taxon>Insecta</taxon>
        <taxon>Pterygota</taxon>
        <taxon>Neoptera</taxon>
        <taxon>Endopterygota</taxon>
        <taxon>Lepidoptera</taxon>
        <taxon>Glossata</taxon>
        <taxon>Ditrysia</taxon>
        <taxon>Geometroidea</taxon>
        <taxon>Geometridae</taxon>
        <taxon>Larentiinae</taxon>
        <taxon>Operophtera</taxon>
    </lineage>
</organism>
<keyword evidence="4" id="KW-1185">Reference proteome</keyword>
<evidence type="ECO:0000256" key="2">
    <source>
        <dbReference type="SAM" id="MobiDB-lite"/>
    </source>
</evidence>
<sequence>MPENVLKMPRSVSPVARTGAGDISERELSRERHTLQTTPPAFSPVARTGAGDISERELSRECHTLQTTPPAAHSEPSLASLRRRGPAQEISLSGNCPGSAIPCRPLCQQPSLASLRRRGPAQGISLSGNCPGSAIPCRLLRLRECLLSATSAHSEPSLASLRWRGPARGTSPSGNCPGNGIPCRLLRQRECPLSATSAHSEPSLASLRRLQPVHPKKQLFFTPVSKFTASSRADTPHLARIRSCLEELTASNTATLARRQKMPAKSNSMEDLTPTKRMRKEIPRSDNLPIIRSPSSLGKGSDVAAARVARFMVVCAWRKRRDEVRCLRKTLEFQVSCSERLRLQVVALKSLLDSDNAKVRMAMRELERLKQLVRDKDKEKAVLERLSAAEEELSQLEEQLAVAEDEADILRSDLTDSQQAHDDVCGRLDKEQNGRLACGLEIAALNLRVSRADDDVTALKAAAAELRIQLEQSDLQLKLTREQLDWWPKPLT</sequence>
<accession>A0A0L7LLB2</accession>
<dbReference type="EMBL" id="JTDY01000753">
    <property type="protein sequence ID" value="KOB76006.1"/>
    <property type="molecule type" value="Genomic_DNA"/>
</dbReference>
<name>A0A0L7LLB2_OPEBR</name>
<feature type="non-terminal residue" evidence="3">
    <location>
        <position position="492"/>
    </location>
</feature>
<feature type="region of interest" description="Disordered" evidence="2">
    <location>
        <begin position="1"/>
        <end position="53"/>
    </location>
</feature>
<feature type="coiled-coil region" evidence="1">
    <location>
        <begin position="352"/>
        <end position="420"/>
    </location>
</feature>
<gene>
    <name evidence="3" type="ORF">OBRU01_06501</name>
</gene>
<evidence type="ECO:0000313" key="4">
    <source>
        <dbReference type="Proteomes" id="UP000037510"/>
    </source>
</evidence>
<proteinExistence type="predicted"/>
<dbReference type="Proteomes" id="UP000037510">
    <property type="component" value="Unassembled WGS sequence"/>
</dbReference>
<comment type="caution">
    <text evidence="3">The sequence shown here is derived from an EMBL/GenBank/DDBJ whole genome shotgun (WGS) entry which is preliminary data.</text>
</comment>
<evidence type="ECO:0000313" key="3">
    <source>
        <dbReference type="EMBL" id="KOB76006.1"/>
    </source>
</evidence>
<feature type="compositionally biased region" description="Basic and acidic residues" evidence="2">
    <location>
        <begin position="23"/>
        <end position="34"/>
    </location>
</feature>
<protein>
    <submittedName>
        <fullName evidence="3">Uncharacterized protein</fullName>
    </submittedName>
</protein>
<evidence type="ECO:0000256" key="1">
    <source>
        <dbReference type="SAM" id="Coils"/>
    </source>
</evidence>
<dbReference type="AlphaFoldDB" id="A0A0L7LLB2"/>
<reference evidence="3 4" key="1">
    <citation type="journal article" date="2015" name="Genome Biol. Evol.">
        <title>The genome of winter moth (Operophtera brumata) provides a genomic perspective on sexual dimorphism and phenology.</title>
        <authorList>
            <person name="Derks M.F."/>
            <person name="Smit S."/>
            <person name="Salis L."/>
            <person name="Schijlen E."/>
            <person name="Bossers A."/>
            <person name="Mateman C."/>
            <person name="Pijl A.S."/>
            <person name="de Ridder D."/>
            <person name="Groenen M.A."/>
            <person name="Visser M.E."/>
            <person name="Megens H.J."/>
        </authorList>
    </citation>
    <scope>NUCLEOTIDE SEQUENCE [LARGE SCALE GENOMIC DNA]</scope>
    <source>
        <strain evidence="3">WM2013NL</strain>
        <tissue evidence="3">Head and thorax</tissue>
    </source>
</reference>